<dbReference type="Pfam" id="PF21738">
    <property type="entry name" value="DJR-like_dom"/>
    <property type="match status" value="1"/>
</dbReference>
<gene>
    <name evidence="2" type="ORF">g.32735</name>
</gene>
<feature type="non-terminal residue" evidence="2">
    <location>
        <position position="383"/>
    </location>
</feature>
<protein>
    <recommendedName>
        <fullName evidence="1">Double jelly roll-like domain-containing protein</fullName>
    </recommendedName>
</protein>
<dbReference type="PANTHER" id="PTHR36159">
    <property type="entry name" value="PROTEIN CBG23766"/>
    <property type="match status" value="1"/>
</dbReference>
<dbReference type="PANTHER" id="PTHR36159:SF1">
    <property type="entry name" value="RETROVIRUS-RELATED POL POLYPROTEIN FROM TRANSPOSON 412-LIKE PROTEIN"/>
    <property type="match status" value="1"/>
</dbReference>
<evidence type="ECO:0000259" key="1">
    <source>
        <dbReference type="Pfam" id="PF21738"/>
    </source>
</evidence>
<dbReference type="InterPro" id="IPR049512">
    <property type="entry name" value="DJR-like_dom"/>
</dbReference>
<reference evidence="2" key="1">
    <citation type="submission" date="2015-11" db="EMBL/GenBank/DDBJ databases">
        <title>De novo transcriptome assembly of four potential Pierce s Disease insect vectors from Arizona vineyards.</title>
        <authorList>
            <person name="Tassone E.E."/>
        </authorList>
    </citation>
    <scope>NUCLEOTIDE SEQUENCE</scope>
</reference>
<proteinExistence type="predicted"/>
<dbReference type="AlphaFoldDB" id="A0A1B6L0L1"/>
<evidence type="ECO:0000313" key="2">
    <source>
        <dbReference type="EMBL" id="JAT17248.1"/>
    </source>
</evidence>
<sequence length="383" mass="43945">MNRILDISENVNFDDSIINIEWHSHNPYSSNSLKNSDEIRIPVHQQDVYTLPSRSYLLIEGKILKTENDADDTTSELVNNAMGFLFDEIRYELCGTEIDRVKNVGITTTIKNILTSRPGDVNWMENAGWKNTTAGTLNEKTKFSFCLPLKLLLGFAEDYNHILLNVKQELVLLRASTDKNVIIQGAAALHDFKINLTKVIWKIPYVRVEDNIKLSLLKIVEKDQPISIPFRKWQLNEYPSLPASQFQTWTVKTSSITEKPRYVIVGFQTNRKDNVVKNSSHFDFCNLENVKLYLNSQYYPYDNLNGNKSLMYDLYSRFQSSYYSGCDDQPCLDKKTYLAKTPLFVIDCSKQVETLKTGSLDIRLEIQTSVEVPANTAAYCLII</sequence>
<feature type="domain" description="Double jelly roll-like" evidence="1">
    <location>
        <begin position="77"/>
        <end position="383"/>
    </location>
</feature>
<dbReference type="EMBL" id="GEBQ01022729">
    <property type="protein sequence ID" value="JAT17248.1"/>
    <property type="molecule type" value="Transcribed_RNA"/>
</dbReference>
<name>A0A1B6L0L1_9HEMI</name>
<organism evidence="2">
    <name type="scientific">Graphocephala atropunctata</name>
    <dbReference type="NCBI Taxonomy" id="36148"/>
    <lineage>
        <taxon>Eukaryota</taxon>
        <taxon>Metazoa</taxon>
        <taxon>Ecdysozoa</taxon>
        <taxon>Arthropoda</taxon>
        <taxon>Hexapoda</taxon>
        <taxon>Insecta</taxon>
        <taxon>Pterygota</taxon>
        <taxon>Neoptera</taxon>
        <taxon>Paraneoptera</taxon>
        <taxon>Hemiptera</taxon>
        <taxon>Auchenorrhyncha</taxon>
        <taxon>Membracoidea</taxon>
        <taxon>Cicadellidae</taxon>
        <taxon>Cicadellinae</taxon>
        <taxon>Cicadellini</taxon>
        <taxon>Graphocephala</taxon>
    </lineage>
</organism>
<accession>A0A1B6L0L1</accession>